<feature type="non-terminal residue" evidence="1">
    <location>
        <position position="1"/>
    </location>
</feature>
<dbReference type="EMBL" id="BDIP01006762">
    <property type="protein sequence ID" value="GIQ90850.1"/>
    <property type="molecule type" value="Genomic_DNA"/>
</dbReference>
<organism evidence="1 2">
    <name type="scientific">Kipferlia bialata</name>
    <dbReference type="NCBI Taxonomy" id="797122"/>
    <lineage>
        <taxon>Eukaryota</taxon>
        <taxon>Metamonada</taxon>
        <taxon>Carpediemonas-like organisms</taxon>
        <taxon>Kipferlia</taxon>
    </lineage>
</organism>
<name>A0A9K3DAZ3_9EUKA</name>
<gene>
    <name evidence="1" type="ORF">KIPB_013808</name>
</gene>
<evidence type="ECO:0000313" key="1">
    <source>
        <dbReference type="EMBL" id="GIQ90850.1"/>
    </source>
</evidence>
<comment type="caution">
    <text evidence="1">The sequence shown here is derived from an EMBL/GenBank/DDBJ whole genome shotgun (WGS) entry which is preliminary data.</text>
</comment>
<dbReference type="Proteomes" id="UP000265618">
    <property type="component" value="Unassembled WGS sequence"/>
</dbReference>
<dbReference type="AlphaFoldDB" id="A0A9K3DAZ3"/>
<keyword evidence="2" id="KW-1185">Reference proteome</keyword>
<reference evidence="1 2" key="1">
    <citation type="journal article" date="2018" name="PLoS ONE">
        <title>The draft genome of Kipferlia bialata reveals reductive genome evolution in fornicate parasites.</title>
        <authorList>
            <person name="Tanifuji G."/>
            <person name="Takabayashi S."/>
            <person name="Kume K."/>
            <person name="Takagi M."/>
            <person name="Nakayama T."/>
            <person name="Kamikawa R."/>
            <person name="Inagaki Y."/>
            <person name="Hashimoto T."/>
        </authorList>
    </citation>
    <scope>NUCLEOTIDE SEQUENCE [LARGE SCALE GENOMIC DNA]</scope>
    <source>
        <strain evidence="1">NY0173</strain>
    </source>
</reference>
<sequence>MQSLSQALTDMDQAQRSALLSLKSSVEDSLQTMQAVSDKACETLSVRIGTLAEGTHAAMDEAKREGERVRQADRDTFMNSVGRVDGRMDVAEAERLRVTDTLRQETDNKVASAVHTLRLSLTRQTEDMHSALTGTLA</sequence>
<evidence type="ECO:0000313" key="2">
    <source>
        <dbReference type="Proteomes" id="UP000265618"/>
    </source>
</evidence>
<accession>A0A9K3DAZ3</accession>
<protein>
    <submittedName>
        <fullName evidence="1">Uncharacterized protein</fullName>
    </submittedName>
</protein>
<proteinExistence type="predicted"/>